<dbReference type="Pfam" id="PF20629">
    <property type="entry name" value="GD_AH_C"/>
    <property type="match status" value="1"/>
</dbReference>
<dbReference type="Pfam" id="PF04295">
    <property type="entry name" value="GD_AH_second"/>
    <property type="match status" value="1"/>
</dbReference>
<dbReference type="KEGG" id="lal:AT746_02880"/>
<keyword evidence="2" id="KW-0456">Lyase</keyword>
<dbReference type="PANTHER" id="PTHR30536">
    <property type="entry name" value="ALTRONATE/GALACTARATE DEHYDRATASE"/>
    <property type="match status" value="1"/>
</dbReference>
<dbReference type="GO" id="GO:0019698">
    <property type="term" value="P:D-galacturonate catabolic process"/>
    <property type="evidence" value="ECO:0007669"/>
    <property type="project" value="TreeGrafter"/>
</dbReference>
<dbReference type="InterPro" id="IPR013974">
    <property type="entry name" value="SAF"/>
</dbReference>
<accession>A0A0U2JIB8</accession>
<reference evidence="5 6" key="1">
    <citation type="submission" date="2015-12" db="EMBL/GenBank/DDBJ databases">
        <title>Complete genome of Lacimicrobium alkaliphilum KCTC 32984.</title>
        <authorList>
            <person name="Kim S.-G."/>
            <person name="Lee Y.-J."/>
        </authorList>
    </citation>
    <scope>NUCLEOTIDE SEQUENCE [LARGE SCALE GENOMIC DNA]</scope>
    <source>
        <strain evidence="5 6">YelD216</strain>
    </source>
</reference>
<dbReference type="GO" id="GO:0016787">
    <property type="term" value="F:hydrolase activity"/>
    <property type="evidence" value="ECO:0007669"/>
    <property type="project" value="UniProtKB-KW"/>
</dbReference>
<protein>
    <submittedName>
        <fullName evidence="5">Altronate hydrolase</fullName>
    </submittedName>
</protein>
<dbReference type="GO" id="GO:0016829">
    <property type="term" value="F:lyase activity"/>
    <property type="evidence" value="ECO:0007669"/>
    <property type="project" value="UniProtKB-KW"/>
</dbReference>
<dbReference type="InterPro" id="IPR052172">
    <property type="entry name" value="UxaA_altronate/galactarate_dh"/>
</dbReference>
<dbReference type="Proteomes" id="UP000068447">
    <property type="component" value="Chromosome"/>
</dbReference>
<evidence type="ECO:0000313" key="6">
    <source>
        <dbReference type="Proteomes" id="UP000068447"/>
    </source>
</evidence>
<keyword evidence="6" id="KW-1185">Reference proteome</keyword>
<dbReference type="InterPro" id="IPR007392">
    <property type="entry name" value="GD_AH_second"/>
</dbReference>
<dbReference type="Gene3D" id="2.30.130.110">
    <property type="match status" value="1"/>
</dbReference>
<feature type="compositionally biased region" description="Polar residues" evidence="3">
    <location>
        <begin position="88"/>
        <end position="99"/>
    </location>
</feature>
<evidence type="ECO:0000313" key="5">
    <source>
        <dbReference type="EMBL" id="ALS97318.1"/>
    </source>
</evidence>
<dbReference type="SMART" id="SM00858">
    <property type="entry name" value="SAF"/>
    <property type="match status" value="1"/>
</dbReference>
<evidence type="ECO:0000259" key="4">
    <source>
        <dbReference type="SMART" id="SM00858"/>
    </source>
</evidence>
<evidence type="ECO:0000256" key="3">
    <source>
        <dbReference type="SAM" id="MobiDB-lite"/>
    </source>
</evidence>
<dbReference type="InterPro" id="IPR048332">
    <property type="entry name" value="GD_AH_C"/>
</dbReference>
<comment type="similarity">
    <text evidence="1">Belongs to the UxaA family.</text>
</comment>
<sequence length="495" mass="53645">MSTQQALLHIHPNDNVLVASRDLQAGQTFSEFSLTLAEDIPAGHKVALRNIGGGEPVRKYGFEIGAATTDIRAGEHIHSHNLKTCLSHQQSYQYQPQNSEPDEIQDPPTFMGYRRKNGKVGIRNEVWIINTVGCVNRTAQRVAEICNQRFAGQADAFVAFTHPYGCSQLGDDLKDTRAILAALAGHPNAGAVLIVGLGCENNQLGALLEQAGELDKERVRFFNSQQVMDEVEEGVQAIEQMLPLLAKDKRTPCPASELVLGMKCGGSDAFSGITANPLVGRMSDRITANGGTALLTETPEMFGAEQILMNRARDQQVYEQIVSLVQSFKQYFIDHDQPVYENPSPGNKAGGLTTLEEKSLGAIQKGGQARVNQVLDYAQPVSQKGLVLLQAPGNDAVSSTALAASGAHMVLFTTGRGTPLGFPVPTVKIASNSDLAARKPHWIDFNAGQILDGVSRDDAEHQLFSQLLEIASGKPTRNEENECREIAIWKRGVTL</sequence>
<feature type="domain" description="SAF" evidence="4">
    <location>
        <begin position="14"/>
        <end position="83"/>
    </location>
</feature>
<name>A0A0U2JIB8_9ALTE</name>
<dbReference type="EMBL" id="CP013650">
    <property type="protein sequence ID" value="ALS97318.1"/>
    <property type="molecule type" value="Genomic_DNA"/>
</dbReference>
<proteinExistence type="inferred from homology"/>
<dbReference type="InterPro" id="IPR044144">
    <property type="entry name" value="SAF_UxaA/GarD"/>
</dbReference>
<dbReference type="Pfam" id="PF08666">
    <property type="entry name" value="SAF"/>
    <property type="match status" value="1"/>
</dbReference>
<evidence type="ECO:0000256" key="1">
    <source>
        <dbReference type="ARBA" id="ARBA00010986"/>
    </source>
</evidence>
<dbReference type="OrthoDB" id="9804574at2"/>
<organism evidence="5 6">
    <name type="scientific">Lacimicrobium alkaliphilum</name>
    <dbReference type="NCBI Taxonomy" id="1526571"/>
    <lineage>
        <taxon>Bacteria</taxon>
        <taxon>Pseudomonadati</taxon>
        <taxon>Pseudomonadota</taxon>
        <taxon>Gammaproteobacteria</taxon>
        <taxon>Alteromonadales</taxon>
        <taxon>Alteromonadaceae</taxon>
        <taxon>Lacimicrobium</taxon>
    </lineage>
</organism>
<gene>
    <name evidence="5" type="ORF">AT746_02880</name>
</gene>
<evidence type="ECO:0000256" key="2">
    <source>
        <dbReference type="ARBA" id="ARBA00023239"/>
    </source>
</evidence>
<keyword evidence="5" id="KW-0378">Hydrolase</keyword>
<dbReference type="RefSeq" id="WP_062476154.1">
    <property type="nucleotide sequence ID" value="NZ_CP013650.1"/>
</dbReference>
<dbReference type="STRING" id="1526571.AT746_02880"/>
<feature type="region of interest" description="Disordered" evidence="3">
    <location>
        <begin position="88"/>
        <end position="108"/>
    </location>
</feature>
<dbReference type="PANTHER" id="PTHR30536:SF5">
    <property type="entry name" value="ALTRONATE DEHYDRATASE"/>
    <property type="match status" value="1"/>
</dbReference>
<dbReference type="AlphaFoldDB" id="A0A0U2JIB8"/>
<dbReference type="CDD" id="cd11613">
    <property type="entry name" value="SAF_AH_GD"/>
    <property type="match status" value="1"/>
</dbReference>